<evidence type="ECO:0000313" key="16">
    <source>
        <dbReference type="Proteomes" id="UP001056035"/>
    </source>
</evidence>
<evidence type="ECO:0000256" key="1">
    <source>
        <dbReference type="ARBA" id="ARBA00005163"/>
    </source>
</evidence>
<dbReference type="EMBL" id="CP098502">
    <property type="protein sequence ID" value="UTI63483.1"/>
    <property type="molecule type" value="Genomic_DNA"/>
</dbReference>
<evidence type="ECO:0000256" key="2">
    <source>
        <dbReference type="ARBA" id="ARBA00009433"/>
    </source>
</evidence>
<evidence type="ECO:0000259" key="14">
    <source>
        <dbReference type="PROSITE" id="PS51379"/>
    </source>
</evidence>
<keyword evidence="7" id="KW-0560">Oxidoreductase</keyword>
<dbReference type="PROSITE" id="PS00198">
    <property type="entry name" value="4FE4S_FER_1"/>
    <property type="match status" value="1"/>
</dbReference>
<keyword evidence="6 11" id="KW-0479">Metal-binding</keyword>
<dbReference type="CDD" id="cd00207">
    <property type="entry name" value="fer2"/>
    <property type="match status" value="1"/>
</dbReference>
<dbReference type="NCBIfam" id="TIGR00384">
    <property type="entry name" value="dhsB"/>
    <property type="match status" value="1"/>
</dbReference>
<dbReference type="InterPro" id="IPR006058">
    <property type="entry name" value="2Fe2S_fd_BS"/>
</dbReference>
<comment type="similarity">
    <text evidence="2 11">Belongs to the succinate dehydrogenase/fumarate reductase iron-sulfur protein family.</text>
</comment>
<dbReference type="InterPro" id="IPR009051">
    <property type="entry name" value="Helical_ferredxn"/>
</dbReference>
<evidence type="ECO:0000259" key="13">
    <source>
        <dbReference type="PROSITE" id="PS51085"/>
    </source>
</evidence>
<keyword evidence="5 11" id="KW-0001">2Fe-2S</keyword>
<dbReference type="Pfam" id="PF13183">
    <property type="entry name" value="Fer4_8"/>
    <property type="match status" value="1"/>
</dbReference>
<dbReference type="EC" id="1.3.5.1" evidence="11"/>
<feature type="region of interest" description="Disordered" evidence="12">
    <location>
        <begin position="345"/>
        <end position="373"/>
    </location>
</feature>
<name>A0ABY5DN86_9ACTN</name>
<evidence type="ECO:0000256" key="4">
    <source>
        <dbReference type="ARBA" id="ARBA00022532"/>
    </source>
</evidence>
<evidence type="ECO:0000256" key="7">
    <source>
        <dbReference type="ARBA" id="ARBA00023002"/>
    </source>
</evidence>
<comment type="cofactor">
    <cofactor evidence="11">
        <name>[3Fe-4S] cluster</name>
        <dbReference type="ChEBI" id="CHEBI:21137"/>
    </cofactor>
    <text evidence="11">Binds 1 [3Fe-4S] cluster.</text>
</comment>
<comment type="cofactor">
    <cofactor evidence="11">
        <name>[4Fe-4S] cluster</name>
        <dbReference type="ChEBI" id="CHEBI:49883"/>
    </cofactor>
    <text evidence="11">Binds 1 [4Fe-4S] cluster.</text>
</comment>
<evidence type="ECO:0000256" key="5">
    <source>
        <dbReference type="ARBA" id="ARBA00022714"/>
    </source>
</evidence>
<dbReference type="SUPFAM" id="SSF54292">
    <property type="entry name" value="2Fe-2S ferredoxin-like"/>
    <property type="match status" value="1"/>
</dbReference>
<dbReference type="InterPro" id="IPR017900">
    <property type="entry name" value="4Fe4S_Fe_S_CS"/>
</dbReference>
<comment type="catalytic activity">
    <reaction evidence="11">
        <text>a menaquinone + succinate = a menaquinol + fumarate</text>
        <dbReference type="Rhea" id="RHEA:27834"/>
        <dbReference type="Rhea" id="RHEA-COMP:9537"/>
        <dbReference type="Rhea" id="RHEA-COMP:9539"/>
        <dbReference type="ChEBI" id="CHEBI:16374"/>
        <dbReference type="ChEBI" id="CHEBI:18151"/>
        <dbReference type="ChEBI" id="CHEBI:29806"/>
        <dbReference type="ChEBI" id="CHEBI:30031"/>
        <dbReference type="EC" id="1.3.5.1"/>
    </reaction>
</comment>
<comment type="cofactor">
    <cofactor evidence="11">
        <name>[2Fe-2S] cluster</name>
        <dbReference type="ChEBI" id="CHEBI:190135"/>
    </cofactor>
    <text evidence="11">Binds 1 [2Fe-2S] cluster.</text>
</comment>
<dbReference type="PANTHER" id="PTHR11921:SF29">
    <property type="entry name" value="SUCCINATE DEHYDROGENASE [UBIQUINONE] IRON-SULFUR SUBUNIT, MITOCHONDRIAL"/>
    <property type="match status" value="1"/>
</dbReference>
<dbReference type="Pfam" id="PF13085">
    <property type="entry name" value="Fer2_3"/>
    <property type="match status" value="1"/>
</dbReference>
<reference evidence="15 16" key="1">
    <citation type="submission" date="2022-06" db="EMBL/GenBank/DDBJ databases">
        <title>Paraconexibacter antarcticus.</title>
        <authorList>
            <person name="Kim C.S."/>
        </authorList>
    </citation>
    <scope>NUCLEOTIDE SEQUENCE [LARGE SCALE GENOMIC DNA]</scope>
    <source>
        <strain evidence="15 16">02-257</strain>
    </source>
</reference>
<dbReference type="SUPFAM" id="SSF46548">
    <property type="entry name" value="alpha-helical ferredoxin"/>
    <property type="match status" value="1"/>
</dbReference>
<gene>
    <name evidence="15" type="ORF">NBH00_19305</name>
</gene>
<keyword evidence="4" id="KW-0816">Tricarboxylic acid cycle</keyword>
<dbReference type="InterPro" id="IPR050573">
    <property type="entry name" value="SDH/FRD_Iron-Sulfur"/>
</dbReference>
<feature type="domain" description="4Fe-4S ferredoxin-type" evidence="14">
    <location>
        <begin position="203"/>
        <end position="235"/>
    </location>
</feature>
<dbReference type="Proteomes" id="UP001056035">
    <property type="component" value="Chromosome"/>
</dbReference>
<dbReference type="PANTHER" id="PTHR11921">
    <property type="entry name" value="SUCCINATE DEHYDROGENASE IRON-SULFUR PROTEIN"/>
    <property type="match status" value="1"/>
</dbReference>
<evidence type="ECO:0000256" key="9">
    <source>
        <dbReference type="ARBA" id="ARBA00023014"/>
    </source>
</evidence>
<evidence type="ECO:0000256" key="3">
    <source>
        <dbReference type="ARBA" id="ARBA00022485"/>
    </source>
</evidence>
<dbReference type="PROSITE" id="PS00197">
    <property type="entry name" value="2FE2S_FER_1"/>
    <property type="match status" value="1"/>
</dbReference>
<keyword evidence="16" id="KW-1185">Reference proteome</keyword>
<dbReference type="Gene3D" id="1.10.1060.10">
    <property type="entry name" value="Alpha-helical ferredoxin"/>
    <property type="match status" value="1"/>
</dbReference>
<evidence type="ECO:0000256" key="11">
    <source>
        <dbReference type="RuleBase" id="RU361237"/>
    </source>
</evidence>
<dbReference type="PROSITE" id="PS51379">
    <property type="entry name" value="4FE4S_FER_2"/>
    <property type="match status" value="1"/>
</dbReference>
<dbReference type="InterPro" id="IPR025192">
    <property type="entry name" value="Succ_DH/fum_Rdtase_N"/>
</dbReference>
<protein>
    <recommendedName>
        <fullName evidence="11">Fumarate reductase iron-sulfur subunit</fullName>
        <ecNumber evidence="11">1.3.5.1</ecNumber>
    </recommendedName>
</protein>
<evidence type="ECO:0000313" key="15">
    <source>
        <dbReference type="EMBL" id="UTI63483.1"/>
    </source>
</evidence>
<comment type="pathway">
    <text evidence="1">Carbohydrate metabolism; tricarboxylic acid cycle.</text>
</comment>
<sequence length="373" mass="41207">MEPKKPPQDFTLRVRRYDPESGEAPYWDEHTIQLEPHRSVLEGLLQAKGRFDGSIGVRCSCKAAICGSCGVRVNGQPGLACHTHLGDALKTAKNGVIDVEPMGNMPVIKDLIVDMDAVHWKKIQRVTPWLLADDENMPEREHIVPKEAMVDVTQTMACIQCGACVSDCLSMEVDPLFIGPAALAKSYRFVGDPRDTQQAERLKDIAEDPHGMYSCTHCFKCIEACPKGVAPMSQIMRLRRRATGDHHIKDRNNGFNHEKAFVKNINKNGLLHENDLLADSFGGKLNPASGLFLAKSLPVITRALLRGKATLKVALLHPHKAPADVKRIFDTIENRDKRNEFNLYISGTDEDNAPNQPEEAPQNGAHAGQEATA</sequence>
<dbReference type="RefSeq" id="WP_254570208.1">
    <property type="nucleotide sequence ID" value="NZ_CP098502.1"/>
</dbReference>
<dbReference type="InterPro" id="IPR036010">
    <property type="entry name" value="2Fe-2S_ferredoxin-like_sf"/>
</dbReference>
<accession>A0ABY5DN86</accession>
<proteinExistence type="inferred from homology"/>
<evidence type="ECO:0000256" key="12">
    <source>
        <dbReference type="SAM" id="MobiDB-lite"/>
    </source>
</evidence>
<keyword evidence="8 11" id="KW-0408">Iron</keyword>
<dbReference type="InterPro" id="IPR001041">
    <property type="entry name" value="2Fe-2S_ferredoxin-type"/>
</dbReference>
<keyword evidence="10 11" id="KW-0003">3Fe-4S</keyword>
<evidence type="ECO:0000256" key="8">
    <source>
        <dbReference type="ARBA" id="ARBA00023004"/>
    </source>
</evidence>
<dbReference type="InterPro" id="IPR012675">
    <property type="entry name" value="Beta-grasp_dom_sf"/>
</dbReference>
<organism evidence="15 16">
    <name type="scientific">Paraconexibacter antarcticus</name>
    <dbReference type="NCBI Taxonomy" id="2949664"/>
    <lineage>
        <taxon>Bacteria</taxon>
        <taxon>Bacillati</taxon>
        <taxon>Actinomycetota</taxon>
        <taxon>Thermoleophilia</taxon>
        <taxon>Solirubrobacterales</taxon>
        <taxon>Paraconexibacteraceae</taxon>
        <taxon>Paraconexibacter</taxon>
    </lineage>
</organism>
<evidence type="ECO:0000256" key="6">
    <source>
        <dbReference type="ARBA" id="ARBA00022723"/>
    </source>
</evidence>
<keyword evidence="3 11" id="KW-0004">4Fe-4S</keyword>
<dbReference type="Gene3D" id="3.10.20.30">
    <property type="match status" value="1"/>
</dbReference>
<dbReference type="PROSITE" id="PS51085">
    <property type="entry name" value="2FE2S_FER_2"/>
    <property type="match status" value="1"/>
</dbReference>
<dbReference type="InterPro" id="IPR004489">
    <property type="entry name" value="Succ_DH/fum_Rdtase_Fe-S"/>
</dbReference>
<keyword evidence="9 11" id="KW-0411">Iron-sulfur</keyword>
<evidence type="ECO:0000256" key="10">
    <source>
        <dbReference type="ARBA" id="ARBA00023291"/>
    </source>
</evidence>
<feature type="domain" description="2Fe-2S ferredoxin-type" evidence="13">
    <location>
        <begin position="10"/>
        <end position="103"/>
    </location>
</feature>
<dbReference type="InterPro" id="IPR017896">
    <property type="entry name" value="4Fe4S_Fe-S-bd"/>
</dbReference>